<dbReference type="Pfam" id="PF12704">
    <property type="entry name" value="MacB_PCD"/>
    <property type="match status" value="1"/>
</dbReference>
<sequence length="411" mass="44427">MNLVIDIALTHIRSRMRQTLVGLLGVATGVGFSVMMASLMEGSQQDFIDRLVDSLPHISVSDERREPPVQPAERTYDAVRILSLSTEKERAGIKNPFAIIAALEGWLPGSVAPSVQSKAIIRYAGRDTAATVIGIDPKREVKVSQLPTQVTQGSLDALYKASNAVILGDGLASRIGARVGNTLTITTSGARPLFAQVVGLFHAGVRQIDDNQVYTLVKTAQILEQQIGLVNELRIRVDDAMAARDVASRIERQTGYKAVSWQEAHEDLLSAFQIRNAIMIMVVGAILLVASFGTFNIVSTITHEKARDIAIMKSLGLREATVRRIFVLEATIIGALGMVVGWVFGFLLCVMLGQIEFKTGFTDATRLPLLYSPWHYAIAGAAALGSSVIAGFFPARKAARVHPVEIIRGAS</sequence>
<comment type="subcellular location">
    <subcellularLocation>
        <location evidence="1">Cell membrane</location>
        <topology evidence="1">Multi-pass membrane protein</topology>
    </subcellularLocation>
</comment>
<evidence type="ECO:0000259" key="8">
    <source>
        <dbReference type="Pfam" id="PF02687"/>
    </source>
</evidence>
<organism evidence="10 11">
    <name type="scientific">Alsobacter ponti</name>
    <dbReference type="NCBI Taxonomy" id="2962936"/>
    <lineage>
        <taxon>Bacteria</taxon>
        <taxon>Pseudomonadati</taxon>
        <taxon>Pseudomonadota</taxon>
        <taxon>Alphaproteobacteria</taxon>
        <taxon>Hyphomicrobiales</taxon>
        <taxon>Alsobacteraceae</taxon>
        <taxon>Alsobacter</taxon>
    </lineage>
</organism>
<dbReference type="InterPro" id="IPR051447">
    <property type="entry name" value="Lipoprotein-release_system"/>
</dbReference>
<dbReference type="PANTHER" id="PTHR30489:SF0">
    <property type="entry name" value="LIPOPROTEIN-RELEASING SYSTEM TRANSMEMBRANE PROTEIN LOLE"/>
    <property type="match status" value="1"/>
</dbReference>
<keyword evidence="4 7" id="KW-0812">Transmembrane</keyword>
<dbReference type="EMBL" id="JANCLU010000010">
    <property type="protein sequence ID" value="MCP8939180.1"/>
    <property type="molecule type" value="Genomic_DNA"/>
</dbReference>
<evidence type="ECO:0000256" key="7">
    <source>
        <dbReference type="SAM" id="Phobius"/>
    </source>
</evidence>
<reference evidence="10 11" key="1">
    <citation type="submission" date="2022-07" db="EMBL/GenBank/DDBJ databases">
        <authorList>
            <person name="Li W.-J."/>
            <person name="Deng Q.-Q."/>
        </authorList>
    </citation>
    <scope>NUCLEOTIDE SEQUENCE [LARGE SCALE GENOMIC DNA]</scope>
    <source>
        <strain evidence="10 11">SYSU M60028</strain>
    </source>
</reference>
<keyword evidence="5 7" id="KW-1133">Transmembrane helix</keyword>
<evidence type="ECO:0000256" key="5">
    <source>
        <dbReference type="ARBA" id="ARBA00022989"/>
    </source>
</evidence>
<dbReference type="RefSeq" id="WP_254742173.1">
    <property type="nucleotide sequence ID" value="NZ_JANCLU010000010.1"/>
</dbReference>
<evidence type="ECO:0000313" key="11">
    <source>
        <dbReference type="Proteomes" id="UP001205890"/>
    </source>
</evidence>
<feature type="domain" description="MacB-like periplasmic core" evidence="9">
    <location>
        <begin position="23"/>
        <end position="252"/>
    </location>
</feature>
<proteinExistence type="inferred from homology"/>
<evidence type="ECO:0000313" key="10">
    <source>
        <dbReference type="EMBL" id="MCP8939180.1"/>
    </source>
</evidence>
<evidence type="ECO:0000259" key="9">
    <source>
        <dbReference type="Pfam" id="PF12704"/>
    </source>
</evidence>
<dbReference type="PANTHER" id="PTHR30489">
    <property type="entry name" value="LIPOPROTEIN-RELEASING SYSTEM TRANSMEMBRANE PROTEIN LOLE"/>
    <property type="match status" value="1"/>
</dbReference>
<protein>
    <submittedName>
        <fullName evidence="10">ABC transporter permease</fullName>
    </submittedName>
</protein>
<keyword evidence="3" id="KW-1003">Cell membrane</keyword>
<evidence type="ECO:0000256" key="3">
    <source>
        <dbReference type="ARBA" id="ARBA00022475"/>
    </source>
</evidence>
<dbReference type="Pfam" id="PF02687">
    <property type="entry name" value="FtsX"/>
    <property type="match status" value="1"/>
</dbReference>
<feature type="transmembrane region" description="Helical" evidence="7">
    <location>
        <begin position="277"/>
        <end position="298"/>
    </location>
</feature>
<feature type="domain" description="ABC3 transporter permease C-terminal" evidence="8">
    <location>
        <begin position="281"/>
        <end position="403"/>
    </location>
</feature>
<name>A0ABT1LCE4_9HYPH</name>
<keyword evidence="6 7" id="KW-0472">Membrane</keyword>
<gene>
    <name evidence="10" type="ORF">NK718_11690</name>
</gene>
<evidence type="ECO:0000256" key="2">
    <source>
        <dbReference type="ARBA" id="ARBA00005236"/>
    </source>
</evidence>
<feature type="transmembrane region" description="Helical" evidence="7">
    <location>
        <begin position="20"/>
        <end position="40"/>
    </location>
</feature>
<dbReference type="Proteomes" id="UP001205890">
    <property type="component" value="Unassembled WGS sequence"/>
</dbReference>
<feature type="transmembrane region" description="Helical" evidence="7">
    <location>
        <begin position="325"/>
        <end position="353"/>
    </location>
</feature>
<evidence type="ECO:0000256" key="1">
    <source>
        <dbReference type="ARBA" id="ARBA00004651"/>
    </source>
</evidence>
<accession>A0ABT1LCE4</accession>
<feature type="transmembrane region" description="Helical" evidence="7">
    <location>
        <begin position="373"/>
        <end position="393"/>
    </location>
</feature>
<evidence type="ECO:0000256" key="4">
    <source>
        <dbReference type="ARBA" id="ARBA00022692"/>
    </source>
</evidence>
<keyword evidence="11" id="KW-1185">Reference proteome</keyword>
<dbReference type="InterPro" id="IPR003838">
    <property type="entry name" value="ABC3_permease_C"/>
</dbReference>
<dbReference type="InterPro" id="IPR025857">
    <property type="entry name" value="MacB_PCD"/>
</dbReference>
<comment type="caution">
    <text evidence="10">The sequence shown here is derived from an EMBL/GenBank/DDBJ whole genome shotgun (WGS) entry which is preliminary data.</text>
</comment>
<evidence type="ECO:0000256" key="6">
    <source>
        <dbReference type="ARBA" id="ARBA00023136"/>
    </source>
</evidence>
<comment type="similarity">
    <text evidence="2">Belongs to the ABC-4 integral membrane protein family. LolC/E subfamily.</text>
</comment>